<feature type="region of interest" description="Disordered" evidence="2">
    <location>
        <begin position="92"/>
        <end position="111"/>
    </location>
</feature>
<keyword evidence="1" id="KW-0175">Coiled coil</keyword>
<name>A0A7S3VCE0_9STRA</name>
<feature type="compositionally biased region" description="Basic residues" evidence="2">
    <location>
        <begin position="100"/>
        <end position="111"/>
    </location>
</feature>
<evidence type="ECO:0000313" key="3">
    <source>
        <dbReference type="EMBL" id="CAE0470589.1"/>
    </source>
</evidence>
<evidence type="ECO:0008006" key="4">
    <source>
        <dbReference type="Google" id="ProtNLM"/>
    </source>
</evidence>
<dbReference type="EMBL" id="HBIO01020053">
    <property type="protein sequence ID" value="CAE0470589.1"/>
    <property type="molecule type" value="Transcribed_RNA"/>
</dbReference>
<evidence type="ECO:0000256" key="1">
    <source>
        <dbReference type="SAM" id="Coils"/>
    </source>
</evidence>
<reference evidence="3" key="1">
    <citation type="submission" date="2021-01" db="EMBL/GenBank/DDBJ databases">
        <authorList>
            <person name="Corre E."/>
            <person name="Pelletier E."/>
            <person name="Niang G."/>
            <person name="Scheremetjew M."/>
            <person name="Finn R."/>
            <person name="Kale V."/>
            <person name="Holt S."/>
            <person name="Cochrane G."/>
            <person name="Meng A."/>
            <person name="Brown T."/>
            <person name="Cohen L."/>
        </authorList>
    </citation>
    <scope>NUCLEOTIDE SEQUENCE</scope>
    <source>
        <strain evidence="3">MM31A-1</strain>
    </source>
</reference>
<gene>
    <name evidence="3" type="ORF">CDEB00056_LOCUS15442</name>
</gene>
<feature type="compositionally biased region" description="Basic and acidic residues" evidence="2">
    <location>
        <begin position="259"/>
        <end position="271"/>
    </location>
</feature>
<feature type="region of interest" description="Disordered" evidence="2">
    <location>
        <begin position="228"/>
        <end position="274"/>
    </location>
</feature>
<feature type="compositionally biased region" description="Low complexity" evidence="2">
    <location>
        <begin position="236"/>
        <end position="257"/>
    </location>
</feature>
<feature type="coiled-coil region" evidence="1">
    <location>
        <begin position="335"/>
        <end position="362"/>
    </location>
</feature>
<accession>A0A7S3VCE0</accession>
<proteinExistence type="predicted"/>
<sequence length="371" mass="41175">MSLDHQQQYQQEVLFLSCLPDVVFYKILCFVDNPHHTSVVVAQQITPLCKAARSYTECDSLWESILGGFYNSNSDSNNSSDTSSSASASASAKANAYRARTQRRSSKRLRRTTAKEDCIHAFLNLRDQTEMCLQEVADMAISKTPHPLTLARLRSSIHNYGPILNINQRSAIGGTLLVDCCRARCIRESVILACVRELVCVYGACPMIPATEGAMHQRVKVKVKVTAPVPTPAPAPSATNMTRSTTTSNTATKSNNNDENDKNNNKKKQESQRYGNTLPALVVASARGMPSVVQFLLDRNPRLRNEYGTSRFRLFKNSRKSISGTYTPSEFATGMMEAEMEYGASKRELKALEQCIRLLREEGKKEEEGAA</sequence>
<dbReference type="AlphaFoldDB" id="A0A7S3VCE0"/>
<organism evidence="3">
    <name type="scientific">Chaetoceros debilis</name>
    <dbReference type="NCBI Taxonomy" id="122233"/>
    <lineage>
        <taxon>Eukaryota</taxon>
        <taxon>Sar</taxon>
        <taxon>Stramenopiles</taxon>
        <taxon>Ochrophyta</taxon>
        <taxon>Bacillariophyta</taxon>
        <taxon>Coscinodiscophyceae</taxon>
        <taxon>Chaetocerotophycidae</taxon>
        <taxon>Chaetocerotales</taxon>
        <taxon>Chaetocerotaceae</taxon>
        <taxon>Chaetoceros</taxon>
    </lineage>
</organism>
<protein>
    <recommendedName>
        <fullName evidence="4">F-box domain-containing protein</fullName>
    </recommendedName>
</protein>
<evidence type="ECO:0000256" key="2">
    <source>
        <dbReference type="SAM" id="MobiDB-lite"/>
    </source>
</evidence>